<dbReference type="Gene3D" id="1.25.10.10">
    <property type="entry name" value="Leucine-rich Repeat Variant"/>
    <property type="match status" value="1"/>
</dbReference>
<sequence>MLPTSAAPYLEKASAGVRDIISMVSSSESQYFDEEKFSEGEVKRSLNELAVDKKLEAMKRVLAAHSIGRDVSRLFPDVVKNIFTPNLELKKLVYMYLVQHADGNRDLALLSINSFQKDLSDRNPVVRASALRAMASIRVLEIIQLVVLAVRKASTDNSPYVRKTAAHCITKVYAIDPDQFLPLREILLRLLSDIEVCVVGTAMVAFSEMCLISPPEPTEDATQANSESHEASQSPQTANLALLHCHYRRLCGCLLQMEPWAQAVTIDVLVRYCRTFFTDPREDQLRLKMLSECGPEGDARTASSTKLSVPPPSPDLKQFIATLTLLLKAQYVTVVVSAASALFYLAPLDEVRKMVRPLIRALKTAADDLTDPVLAVLKPLIEAIPHLFRPHIRDFFVLVSDSPRVKMMKLDILDTLCDVTNVQLVLRELQVYVLWPDNPAFMSAAMRSITSIALRVESVTDSCLRGLIRMLNSQNPALAAEAVVSVRTLLQQRTKTDTLAPIVNHLLRYLTALTSPTARASVVWIIGEYQGEIPYVAPDALRTLTQRFAQEPEEVKLQILSLGMKVWAFHCFNQQRPAPEAINGETSTDAPAPPSQTDASPKKGPRQFSPLPTPSDKVCPAHVSKAIFPRLTQLFDHLTNMALHDVSYDVRDMGRAYSLVVEEAKKILESGQIPPVDDTKRTWSSFCWWYLELCLSSAARKGEQVPAAADIEERLRRNPLFECSQQLQRQRERQNQQRKDSSGPRPRETRYHLPSLAHTLGELLPGTLPLPAFPADASPDSIRDAPPPPPPPATETRSIESRPAVPPPAASAPSSRVPKLETFEDLDAFYSDVPPKWETSAAGLTADADSLWGGRTQPTAGTAVSGEDDESDDDAQKPSMQTTSGSRNPSQAGTPFVAALNKDDSEEEQEIIDNWKHIGQS</sequence>
<feature type="domain" description="Clathrin/coatomer adaptor adaptin-like N-terminal" evidence="8">
    <location>
        <begin position="34"/>
        <end position="662"/>
    </location>
</feature>
<keyword evidence="10" id="KW-1185">Reference proteome</keyword>
<reference evidence="9 10" key="1">
    <citation type="submission" date="2014-11" db="EMBL/GenBank/DDBJ databases">
        <authorList>
            <person name="Zhu J."/>
            <person name="Qi W."/>
            <person name="Song R."/>
        </authorList>
    </citation>
    <scope>NUCLEOTIDE SEQUENCE [LARGE SCALE GENOMIC DNA]</scope>
</reference>
<dbReference type="OMA" id="KWETSAA"/>
<proteinExistence type="inferred from homology"/>
<dbReference type="InterPro" id="IPR011989">
    <property type="entry name" value="ARM-like"/>
</dbReference>
<dbReference type="InParanoid" id="A0A0G4GV26"/>
<feature type="region of interest" description="Disordered" evidence="7">
    <location>
        <begin position="767"/>
        <end position="819"/>
    </location>
</feature>
<dbReference type="GO" id="GO:0030123">
    <property type="term" value="C:AP-3 adaptor complex"/>
    <property type="evidence" value="ECO:0007669"/>
    <property type="project" value="UniProtKB-UniRule"/>
</dbReference>
<name>A0A0G4GV26_VITBC</name>
<dbReference type="InterPro" id="IPR002553">
    <property type="entry name" value="Clathrin/coatomer_adapt-like_N"/>
</dbReference>
<gene>
    <name evidence="9" type="ORF">Vbra_18724</name>
</gene>
<feature type="compositionally biased region" description="Polar residues" evidence="7">
    <location>
        <begin position="878"/>
        <end position="893"/>
    </location>
</feature>
<feature type="compositionally biased region" description="Polar residues" evidence="7">
    <location>
        <begin position="584"/>
        <end position="599"/>
    </location>
</feature>
<feature type="region of interest" description="Disordered" evidence="7">
    <location>
        <begin position="722"/>
        <end position="750"/>
    </location>
</feature>
<dbReference type="SUPFAM" id="SSF48371">
    <property type="entry name" value="ARM repeat"/>
    <property type="match status" value="1"/>
</dbReference>
<dbReference type="EMBL" id="CDMY01000831">
    <property type="protein sequence ID" value="CEM34749.1"/>
    <property type="molecule type" value="Genomic_DNA"/>
</dbReference>
<dbReference type="InterPro" id="IPR016024">
    <property type="entry name" value="ARM-type_fold"/>
</dbReference>
<protein>
    <recommendedName>
        <fullName evidence="6">AP-3 complex subunit beta</fullName>
    </recommendedName>
</protein>
<feature type="compositionally biased region" description="Basic and acidic residues" evidence="7">
    <location>
        <begin position="729"/>
        <end position="750"/>
    </location>
</feature>
<dbReference type="PIRSF" id="PIRSF037096">
    <property type="entry name" value="AP3_complex_beta"/>
    <property type="match status" value="1"/>
</dbReference>
<feature type="compositionally biased region" description="Low complexity" evidence="7">
    <location>
        <begin position="767"/>
        <end position="780"/>
    </location>
</feature>
<evidence type="ECO:0000256" key="5">
    <source>
        <dbReference type="ARBA" id="ARBA00023136"/>
    </source>
</evidence>
<evidence type="ECO:0000256" key="6">
    <source>
        <dbReference type="PIRNR" id="PIRNR037096"/>
    </source>
</evidence>
<keyword evidence="5 6" id="KW-0472">Membrane</keyword>
<evidence type="ECO:0000256" key="7">
    <source>
        <dbReference type="SAM" id="MobiDB-lite"/>
    </source>
</evidence>
<evidence type="ECO:0000256" key="1">
    <source>
        <dbReference type="ARBA" id="ARBA00004308"/>
    </source>
</evidence>
<dbReference type="InterPro" id="IPR026740">
    <property type="entry name" value="AP3_beta"/>
</dbReference>
<keyword evidence="3 6" id="KW-0813">Transport</keyword>
<dbReference type="InterPro" id="IPR026739">
    <property type="entry name" value="AP_beta"/>
</dbReference>
<feature type="region of interest" description="Disordered" evidence="7">
    <location>
        <begin position="844"/>
        <end position="921"/>
    </location>
</feature>
<evidence type="ECO:0000313" key="9">
    <source>
        <dbReference type="EMBL" id="CEM34749.1"/>
    </source>
</evidence>
<evidence type="ECO:0000256" key="2">
    <source>
        <dbReference type="ARBA" id="ARBA00006613"/>
    </source>
</evidence>
<dbReference type="VEuPathDB" id="CryptoDB:Vbra_18724"/>
<dbReference type="Pfam" id="PF01602">
    <property type="entry name" value="Adaptin_N"/>
    <property type="match status" value="1"/>
</dbReference>
<comment type="similarity">
    <text evidence="2 6">Belongs to the adaptor complexes large subunit family.</text>
</comment>
<dbReference type="GO" id="GO:0006886">
    <property type="term" value="P:intracellular protein transport"/>
    <property type="evidence" value="ECO:0007669"/>
    <property type="project" value="InterPro"/>
</dbReference>
<keyword evidence="4 6" id="KW-0653">Protein transport</keyword>
<evidence type="ECO:0000259" key="8">
    <source>
        <dbReference type="Pfam" id="PF01602"/>
    </source>
</evidence>
<dbReference type="Proteomes" id="UP000041254">
    <property type="component" value="Unassembled WGS sequence"/>
</dbReference>
<dbReference type="PANTHER" id="PTHR11134">
    <property type="entry name" value="ADAPTOR COMPLEX SUBUNIT BETA FAMILY MEMBER"/>
    <property type="match status" value="1"/>
</dbReference>
<accession>A0A0G4GV26</accession>
<evidence type="ECO:0000256" key="4">
    <source>
        <dbReference type="ARBA" id="ARBA00022927"/>
    </source>
</evidence>
<dbReference type="PhylomeDB" id="A0A0G4GV26"/>
<dbReference type="GO" id="GO:0016192">
    <property type="term" value="P:vesicle-mediated transport"/>
    <property type="evidence" value="ECO:0007669"/>
    <property type="project" value="InterPro"/>
</dbReference>
<organism evidence="9 10">
    <name type="scientific">Vitrella brassicaformis (strain CCMP3155)</name>
    <dbReference type="NCBI Taxonomy" id="1169540"/>
    <lineage>
        <taxon>Eukaryota</taxon>
        <taxon>Sar</taxon>
        <taxon>Alveolata</taxon>
        <taxon>Colpodellida</taxon>
        <taxon>Vitrellaceae</taxon>
        <taxon>Vitrella</taxon>
    </lineage>
</organism>
<evidence type="ECO:0000313" key="10">
    <source>
        <dbReference type="Proteomes" id="UP000041254"/>
    </source>
</evidence>
<dbReference type="AlphaFoldDB" id="A0A0G4GV26"/>
<dbReference type="STRING" id="1169540.A0A0G4GV26"/>
<feature type="region of interest" description="Disordered" evidence="7">
    <location>
        <begin position="579"/>
        <end position="616"/>
    </location>
</feature>
<evidence type="ECO:0000256" key="3">
    <source>
        <dbReference type="ARBA" id="ARBA00022448"/>
    </source>
</evidence>
<comment type="subcellular location">
    <subcellularLocation>
        <location evidence="1">Endomembrane system</location>
    </subcellularLocation>
</comment>
<dbReference type="GO" id="GO:0012505">
    <property type="term" value="C:endomembrane system"/>
    <property type="evidence" value="ECO:0007669"/>
    <property type="project" value="UniProtKB-SubCell"/>
</dbReference>
<dbReference type="OrthoDB" id="302453at2759"/>